<keyword evidence="1" id="KW-1133">Transmembrane helix</keyword>
<gene>
    <name evidence="2" type="ORF">EJ06DRAFT_541989</name>
</gene>
<evidence type="ECO:0000313" key="2">
    <source>
        <dbReference type="EMBL" id="KAF2402138.1"/>
    </source>
</evidence>
<dbReference type="AlphaFoldDB" id="A0A6G1I1G6"/>
<dbReference type="Proteomes" id="UP000799640">
    <property type="component" value="Unassembled WGS sequence"/>
</dbReference>
<feature type="transmembrane region" description="Helical" evidence="1">
    <location>
        <begin position="156"/>
        <end position="179"/>
    </location>
</feature>
<dbReference type="InterPro" id="IPR052786">
    <property type="entry name" value="Spore_wall_assembly"/>
</dbReference>
<sequence length="275" mass="30753">MPTIVSRLVHAPGLYPLIGIVYFASHPPLYPLLRARLLPATLLTLFILLLLFTFTYLPQVAFLALIRRGASAWINGTFLVLAEGAAIAALLFEAFLVDETQVDIFDAVLVAHGLDELVALSRPVAPSEDGDYVERLGQPMMKCVYAPFSFRQIAEFILLLPLNLLPYVGVPAFLLLTGYRAGPLLHHRYFALRGFGRRERRAWVKKYRWGYTWFGTVALVLQLVPGLSMLFLLTSAAGSGMWAARMEKIRLREEGAAESTVREGTVNGLRFVLMW</sequence>
<organism evidence="2 3">
    <name type="scientific">Trichodelitschia bisporula</name>
    <dbReference type="NCBI Taxonomy" id="703511"/>
    <lineage>
        <taxon>Eukaryota</taxon>
        <taxon>Fungi</taxon>
        <taxon>Dikarya</taxon>
        <taxon>Ascomycota</taxon>
        <taxon>Pezizomycotina</taxon>
        <taxon>Dothideomycetes</taxon>
        <taxon>Dothideomycetes incertae sedis</taxon>
        <taxon>Phaeotrichales</taxon>
        <taxon>Phaeotrichaceae</taxon>
        <taxon>Trichodelitschia</taxon>
    </lineage>
</organism>
<dbReference type="GO" id="GO:0005811">
    <property type="term" value="C:lipid droplet"/>
    <property type="evidence" value="ECO:0007669"/>
    <property type="project" value="TreeGrafter"/>
</dbReference>
<keyword evidence="1" id="KW-0812">Transmembrane</keyword>
<name>A0A6G1I1G6_9PEZI</name>
<keyword evidence="3" id="KW-1185">Reference proteome</keyword>
<keyword evidence="1" id="KW-0472">Membrane</keyword>
<feature type="transmembrane region" description="Helical" evidence="1">
    <location>
        <begin position="42"/>
        <end position="66"/>
    </location>
</feature>
<feature type="transmembrane region" description="Helical" evidence="1">
    <location>
        <begin position="72"/>
        <end position="92"/>
    </location>
</feature>
<accession>A0A6G1I1G6</accession>
<dbReference type="OrthoDB" id="2107885at2759"/>
<feature type="transmembrane region" description="Helical" evidence="1">
    <location>
        <begin position="211"/>
        <end position="244"/>
    </location>
</feature>
<feature type="transmembrane region" description="Helical" evidence="1">
    <location>
        <begin position="12"/>
        <end position="30"/>
    </location>
</feature>
<dbReference type="GO" id="GO:0005619">
    <property type="term" value="C:ascospore wall"/>
    <property type="evidence" value="ECO:0007669"/>
    <property type="project" value="TreeGrafter"/>
</dbReference>
<protein>
    <submittedName>
        <fullName evidence="2">Uncharacterized protein</fullName>
    </submittedName>
</protein>
<evidence type="ECO:0000256" key="1">
    <source>
        <dbReference type="SAM" id="Phobius"/>
    </source>
</evidence>
<dbReference type="EMBL" id="ML996691">
    <property type="protein sequence ID" value="KAF2402138.1"/>
    <property type="molecule type" value="Genomic_DNA"/>
</dbReference>
<proteinExistence type="predicted"/>
<evidence type="ECO:0000313" key="3">
    <source>
        <dbReference type="Proteomes" id="UP000799640"/>
    </source>
</evidence>
<dbReference type="GO" id="GO:0005628">
    <property type="term" value="C:prospore membrane"/>
    <property type="evidence" value="ECO:0007669"/>
    <property type="project" value="TreeGrafter"/>
</dbReference>
<dbReference type="PANTHER" id="PTHR34292">
    <property type="entry name" value="OUTER SPORE WALL PROTEIN LDS1"/>
    <property type="match status" value="1"/>
</dbReference>
<reference evidence="2" key="1">
    <citation type="journal article" date="2020" name="Stud. Mycol.">
        <title>101 Dothideomycetes genomes: a test case for predicting lifestyles and emergence of pathogens.</title>
        <authorList>
            <person name="Haridas S."/>
            <person name="Albert R."/>
            <person name="Binder M."/>
            <person name="Bloem J."/>
            <person name="Labutti K."/>
            <person name="Salamov A."/>
            <person name="Andreopoulos B."/>
            <person name="Baker S."/>
            <person name="Barry K."/>
            <person name="Bills G."/>
            <person name="Bluhm B."/>
            <person name="Cannon C."/>
            <person name="Castanera R."/>
            <person name="Culley D."/>
            <person name="Daum C."/>
            <person name="Ezra D."/>
            <person name="Gonzalez J."/>
            <person name="Henrissat B."/>
            <person name="Kuo A."/>
            <person name="Liang C."/>
            <person name="Lipzen A."/>
            <person name="Lutzoni F."/>
            <person name="Magnuson J."/>
            <person name="Mondo S."/>
            <person name="Nolan M."/>
            <person name="Ohm R."/>
            <person name="Pangilinan J."/>
            <person name="Park H.-J."/>
            <person name="Ramirez L."/>
            <person name="Alfaro M."/>
            <person name="Sun H."/>
            <person name="Tritt A."/>
            <person name="Yoshinaga Y."/>
            <person name="Zwiers L.-H."/>
            <person name="Turgeon B."/>
            <person name="Goodwin S."/>
            <person name="Spatafora J."/>
            <person name="Crous P."/>
            <person name="Grigoriev I."/>
        </authorList>
    </citation>
    <scope>NUCLEOTIDE SEQUENCE</scope>
    <source>
        <strain evidence="2">CBS 262.69</strain>
    </source>
</reference>
<dbReference type="PANTHER" id="PTHR34292:SF1">
    <property type="entry name" value="OUTER SPORE WALL PROTEIN RRT8"/>
    <property type="match status" value="1"/>
</dbReference>